<protein>
    <submittedName>
        <fullName evidence="3">Transglutaminase domain-containing protein</fullName>
    </submittedName>
</protein>
<dbReference type="SMART" id="SM00460">
    <property type="entry name" value="TGc"/>
    <property type="match status" value="1"/>
</dbReference>
<keyword evidence="1" id="KW-1133">Transmembrane helix</keyword>
<dbReference type="RefSeq" id="WP_166150507.1">
    <property type="nucleotide sequence ID" value="NZ_JAAOIW010000004.1"/>
</dbReference>
<keyword evidence="1" id="KW-0812">Transmembrane</keyword>
<keyword evidence="1" id="KW-0472">Membrane</keyword>
<proteinExistence type="predicted"/>
<feature type="transmembrane region" description="Helical" evidence="1">
    <location>
        <begin position="20"/>
        <end position="40"/>
    </location>
</feature>
<name>A0ABX0J822_9BACL</name>
<dbReference type="Gene3D" id="3.10.620.30">
    <property type="match status" value="1"/>
</dbReference>
<dbReference type="InterPro" id="IPR025403">
    <property type="entry name" value="TgpA-like_C"/>
</dbReference>
<dbReference type="Proteomes" id="UP001165962">
    <property type="component" value="Unassembled WGS sequence"/>
</dbReference>
<evidence type="ECO:0000313" key="4">
    <source>
        <dbReference type="Proteomes" id="UP001165962"/>
    </source>
</evidence>
<dbReference type="Pfam" id="PF13559">
    <property type="entry name" value="DUF4129"/>
    <property type="match status" value="1"/>
</dbReference>
<evidence type="ECO:0000256" key="1">
    <source>
        <dbReference type="SAM" id="Phobius"/>
    </source>
</evidence>
<organism evidence="3 4">
    <name type="scientific">Paenibacillus agricola</name>
    <dbReference type="NCBI Taxonomy" id="2716264"/>
    <lineage>
        <taxon>Bacteria</taxon>
        <taxon>Bacillati</taxon>
        <taxon>Bacillota</taxon>
        <taxon>Bacilli</taxon>
        <taxon>Bacillales</taxon>
        <taxon>Paenibacillaceae</taxon>
        <taxon>Paenibacillus</taxon>
    </lineage>
</organism>
<feature type="transmembrane region" description="Helical" evidence="1">
    <location>
        <begin position="168"/>
        <end position="187"/>
    </location>
</feature>
<dbReference type="PANTHER" id="PTHR42736:SF1">
    <property type="entry name" value="PROTEIN-GLUTAMINE GAMMA-GLUTAMYLTRANSFERASE"/>
    <property type="match status" value="1"/>
</dbReference>
<dbReference type="PANTHER" id="PTHR42736">
    <property type="entry name" value="PROTEIN-GLUTAMINE GAMMA-GLUTAMYLTRANSFERASE"/>
    <property type="match status" value="1"/>
</dbReference>
<dbReference type="SUPFAM" id="SSF54001">
    <property type="entry name" value="Cysteine proteinases"/>
    <property type="match status" value="1"/>
</dbReference>
<evidence type="ECO:0000259" key="2">
    <source>
        <dbReference type="SMART" id="SM00460"/>
    </source>
</evidence>
<accession>A0ABX0J822</accession>
<evidence type="ECO:0000313" key="3">
    <source>
        <dbReference type="EMBL" id="NHN30988.1"/>
    </source>
</evidence>
<dbReference type="InterPro" id="IPR052901">
    <property type="entry name" value="Bact_TGase-like"/>
</dbReference>
<dbReference type="InterPro" id="IPR002931">
    <property type="entry name" value="Transglutaminase-like"/>
</dbReference>
<dbReference type="EMBL" id="JAAOIW010000004">
    <property type="protein sequence ID" value="NHN30988.1"/>
    <property type="molecule type" value="Genomic_DNA"/>
</dbReference>
<feature type="domain" description="Transglutaminase-like" evidence="2">
    <location>
        <begin position="500"/>
        <end position="588"/>
    </location>
</feature>
<sequence length="748" mass="84828">MSGIVVEKKALWRRLLLSDWTHRLSVLLVGLFLLQFVIWITKENGLWLPETVRIVQLTLLVTFLLEHVPKLHWIIRGLLQLMAVITLSSRVLQSTGVIENVTLSSYFSSQLFLNLYQLTPYLWFALSAWVIYLALIWWVEVKWRVYLLMIVSVLGMCIRDSFSNVYLWPQVAMVLGCGLFLLILCHFQQLRRKDPTAWSYLADYPTSIAVPVISLVCLTLSIGSIMPEVSPVLTDPYTAWRNYQGQPVNFTTGKGVEVATAITTGDASSGYSRNDTALGSGFEFDFTPVMTVDTTHRSYWRGETRALYNGKGWELGDSDRRAQVTNVRADAILATDPKAAGSKLKTVEITQNVTILSEETYPVLFGALNIQKVVDMSGVKTGLETLLWAPTQSELRFNESQRQAFPKSYTVVSQMPIINEEELRLAPNDLPNRAELTEYLQVPENMPNRVRLLAAEITKDTSNPYDKAKKIEQYLRQTYPYTNKPDLTKGRSRDFVDRFLFEIKEGYCDYFSSAMAVLARSSGLPTRWVKGYASGATAMPEEYLGMSEEQGLLDPDAAGVYTVRNADAHSWVEVYFAGYGWVPFEPTSGFLLPQAAQTVETVIDPATLPDAPVTVEETASFTSPGHIAGITGIVISVAALIVFLFWKLQVMDLIRERVERRRASLLKQKVIVECERMLRICRRNGYTRDEHETLREATSRWIKQSKWMKADLEQVLTIFEKAKYSNAEITETDFQSTTQIVEKLRSQF</sequence>
<dbReference type="InterPro" id="IPR038765">
    <property type="entry name" value="Papain-like_cys_pep_sf"/>
</dbReference>
<feature type="transmembrane region" description="Helical" evidence="1">
    <location>
        <begin position="627"/>
        <end position="646"/>
    </location>
</feature>
<gene>
    <name evidence="3" type="ORF">G9U52_14205</name>
</gene>
<reference evidence="3" key="1">
    <citation type="submission" date="2020-03" db="EMBL/GenBank/DDBJ databases">
        <title>Draft sequencing of Paenibacilllus sp. S3N08.</title>
        <authorList>
            <person name="Kim D.-U."/>
        </authorList>
    </citation>
    <scope>NUCLEOTIDE SEQUENCE</scope>
    <source>
        <strain evidence="3">S3N08</strain>
    </source>
</reference>
<feature type="transmembrane region" description="Helical" evidence="1">
    <location>
        <begin position="118"/>
        <end position="138"/>
    </location>
</feature>
<dbReference type="Pfam" id="PF01841">
    <property type="entry name" value="Transglut_core"/>
    <property type="match status" value="1"/>
</dbReference>
<keyword evidence="4" id="KW-1185">Reference proteome</keyword>
<comment type="caution">
    <text evidence="3">The sequence shown here is derived from an EMBL/GenBank/DDBJ whole genome shotgun (WGS) entry which is preliminary data.</text>
</comment>